<dbReference type="EMBL" id="SHLA01000001">
    <property type="protein sequence ID" value="RZU61743.1"/>
    <property type="molecule type" value="Genomic_DNA"/>
</dbReference>
<dbReference type="RefSeq" id="WP_130450170.1">
    <property type="nucleotide sequence ID" value="NZ_SHLA01000001.1"/>
</dbReference>
<organism evidence="1 2">
    <name type="scientific">Zhihengliuella halotolerans</name>
    <dbReference type="NCBI Taxonomy" id="370736"/>
    <lineage>
        <taxon>Bacteria</taxon>
        <taxon>Bacillati</taxon>
        <taxon>Actinomycetota</taxon>
        <taxon>Actinomycetes</taxon>
        <taxon>Micrococcales</taxon>
        <taxon>Micrococcaceae</taxon>
        <taxon>Zhihengliuella</taxon>
    </lineage>
</organism>
<sequence>MNSELHQQELSVEQVDYGPPGADGVAAETVTVLGPFFGYNVQPHSVAESTSGKRVVTEKLQISGPLLLQAGEGDRIIWQGNKYRIEAKPRHYQSGILDHTEMIVVESKG</sequence>
<reference evidence="1 2" key="1">
    <citation type="submission" date="2019-02" db="EMBL/GenBank/DDBJ databases">
        <title>Sequencing the genomes of 1000 actinobacteria strains.</title>
        <authorList>
            <person name="Klenk H.-P."/>
        </authorList>
    </citation>
    <scope>NUCLEOTIDE SEQUENCE [LARGE SCALE GENOMIC DNA]</scope>
    <source>
        <strain evidence="1 2">DSM 17364</strain>
    </source>
</reference>
<name>A0A4Q8ADN4_9MICC</name>
<keyword evidence="2" id="KW-1185">Reference proteome</keyword>
<evidence type="ECO:0000313" key="2">
    <source>
        <dbReference type="Proteomes" id="UP000292685"/>
    </source>
</evidence>
<comment type="caution">
    <text evidence="1">The sequence shown here is derived from an EMBL/GenBank/DDBJ whole genome shotgun (WGS) entry which is preliminary data.</text>
</comment>
<dbReference type="Proteomes" id="UP000292685">
    <property type="component" value="Unassembled WGS sequence"/>
</dbReference>
<protein>
    <recommendedName>
        <fullName evidence="3">Head-tail joining protein</fullName>
    </recommendedName>
</protein>
<gene>
    <name evidence="1" type="ORF">EV380_1321</name>
</gene>
<evidence type="ECO:0000313" key="1">
    <source>
        <dbReference type="EMBL" id="RZU61743.1"/>
    </source>
</evidence>
<proteinExistence type="predicted"/>
<accession>A0A4Q8ADN4</accession>
<evidence type="ECO:0008006" key="3">
    <source>
        <dbReference type="Google" id="ProtNLM"/>
    </source>
</evidence>
<dbReference type="AlphaFoldDB" id="A0A4Q8ADN4"/>